<evidence type="ECO:0000313" key="4">
    <source>
        <dbReference type="Proteomes" id="UP000246077"/>
    </source>
</evidence>
<feature type="domain" description="GapR-like DNA-binding" evidence="2">
    <location>
        <begin position="35"/>
        <end position="104"/>
    </location>
</feature>
<feature type="coiled-coil region" evidence="1">
    <location>
        <begin position="37"/>
        <end position="64"/>
    </location>
</feature>
<dbReference type="AlphaFoldDB" id="A0A317E8A2"/>
<name>A0A317E8A2_9PROT</name>
<proteinExistence type="predicted"/>
<dbReference type="InterPro" id="IPR046367">
    <property type="entry name" value="GapR-like_DNA-bd"/>
</dbReference>
<sequence>MAIKFDLKDYPAPLVGAPPRGHNNPPPDASFGLGESLRQMVARIERLDGEIDALNDDKREVYKEAKAQGLDPTIVRQVIRLRREDGGVRRERNETLEIYMRALGMEG</sequence>
<organism evidence="3 4">
    <name type="scientific">Zavarzinia compransoris</name>
    <dbReference type="NCBI Taxonomy" id="1264899"/>
    <lineage>
        <taxon>Bacteria</taxon>
        <taxon>Pseudomonadati</taxon>
        <taxon>Pseudomonadota</taxon>
        <taxon>Alphaproteobacteria</taxon>
        <taxon>Rhodospirillales</taxon>
        <taxon>Zavarziniaceae</taxon>
        <taxon>Zavarzinia</taxon>
    </lineage>
</organism>
<evidence type="ECO:0000259" key="2">
    <source>
        <dbReference type="Pfam" id="PF10073"/>
    </source>
</evidence>
<dbReference type="GO" id="GO:0003677">
    <property type="term" value="F:DNA binding"/>
    <property type="evidence" value="ECO:0007669"/>
    <property type="project" value="InterPro"/>
</dbReference>
<gene>
    <name evidence="3" type="ORF">DKG75_02070</name>
</gene>
<keyword evidence="1" id="KW-0175">Coiled coil</keyword>
<protein>
    <submittedName>
        <fullName evidence="3">DUF2312 domain-containing protein</fullName>
    </submittedName>
</protein>
<reference evidence="4" key="1">
    <citation type="submission" date="2018-05" db="EMBL/GenBank/DDBJ databases">
        <title>Zavarzinia sp. HR-AS.</title>
        <authorList>
            <person name="Lee Y."/>
            <person name="Jeon C.O."/>
        </authorList>
    </citation>
    <scope>NUCLEOTIDE SEQUENCE [LARGE SCALE GENOMIC DNA]</scope>
    <source>
        <strain evidence="4">DSM 1231</strain>
    </source>
</reference>
<accession>A0A317E8A2</accession>
<keyword evidence="4" id="KW-1185">Reference proteome</keyword>
<evidence type="ECO:0000313" key="3">
    <source>
        <dbReference type="EMBL" id="PWR23378.1"/>
    </source>
</evidence>
<evidence type="ECO:0000256" key="1">
    <source>
        <dbReference type="SAM" id="Coils"/>
    </source>
</evidence>
<dbReference type="EMBL" id="QGLF01000001">
    <property type="protein sequence ID" value="PWR23378.1"/>
    <property type="molecule type" value="Genomic_DNA"/>
</dbReference>
<dbReference type="RefSeq" id="WP_109919411.1">
    <property type="nucleotide sequence ID" value="NZ_SNXM01000004.1"/>
</dbReference>
<dbReference type="OrthoDB" id="9813793at2"/>
<comment type="caution">
    <text evidence="3">The sequence shown here is derived from an EMBL/GenBank/DDBJ whole genome shotgun (WGS) entry which is preliminary data.</text>
</comment>
<dbReference type="Pfam" id="PF10073">
    <property type="entry name" value="GapR_DNA-bd"/>
    <property type="match status" value="1"/>
</dbReference>
<dbReference type="Proteomes" id="UP000246077">
    <property type="component" value="Unassembled WGS sequence"/>
</dbReference>